<dbReference type="InterPro" id="IPR036074">
    <property type="entry name" value="CbiD_sf"/>
</dbReference>
<comment type="caution">
    <text evidence="6">The sequence shown here is derived from an EMBL/GenBank/DDBJ whole genome shotgun (WGS) entry which is preliminary data.</text>
</comment>
<dbReference type="AlphaFoldDB" id="A0A6V8NW27"/>
<dbReference type="HAMAP" id="MF_00787">
    <property type="entry name" value="CbiD"/>
    <property type="match status" value="1"/>
</dbReference>
<keyword evidence="3 5" id="KW-0808">Transferase</keyword>
<comment type="similarity">
    <text evidence="5">Belongs to the CbiD family.</text>
</comment>
<proteinExistence type="inferred from homology"/>
<dbReference type="GO" id="GO:0019251">
    <property type="term" value="P:anaerobic cobalamin biosynthetic process"/>
    <property type="evidence" value="ECO:0007669"/>
    <property type="project" value="UniProtKB-UniRule"/>
</dbReference>
<comment type="function">
    <text evidence="5">Catalyzes the methylation of C-1 in cobalt-precorrin-5B to form cobalt-precorrin-6A.</text>
</comment>
<dbReference type="NCBIfam" id="NF000849">
    <property type="entry name" value="PRK00075.1-1"/>
    <property type="match status" value="1"/>
</dbReference>
<accession>A0A6V8NW27</accession>
<dbReference type="RefSeq" id="WP_176235509.1">
    <property type="nucleotide sequence ID" value="NZ_BLSD01000025.1"/>
</dbReference>
<evidence type="ECO:0000313" key="7">
    <source>
        <dbReference type="EMBL" id="GFP38992.1"/>
    </source>
</evidence>
<evidence type="ECO:0000256" key="2">
    <source>
        <dbReference type="ARBA" id="ARBA00022603"/>
    </source>
</evidence>
<dbReference type="UniPathway" id="UPA00148">
    <property type="reaction ID" value="UER00227"/>
</dbReference>
<dbReference type="GO" id="GO:0032259">
    <property type="term" value="P:methylation"/>
    <property type="evidence" value="ECO:0007669"/>
    <property type="project" value="UniProtKB-KW"/>
</dbReference>
<comment type="pathway">
    <text evidence="5">Cofactor biosynthesis; adenosylcobalamin biosynthesis; cob(II)yrinate a,c-diamide from sirohydrochlorin (anaerobic route): step 6/10.</text>
</comment>
<evidence type="ECO:0000313" key="6">
    <source>
        <dbReference type="EMBL" id="GFP22696.1"/>
    </source>
</evidence>
<keyword evidence="1 5" id="KW-0169">Cobalamin biosynthesis</keyword>
<gene>
    <name evidence="5" type="primary">cbiD</name>
    <name evidence="6" type="ORF">HKBW3S09_00164</name>
    <name evidence="7" type="ORF">HKBW3S47_00692</name>
</gene>
<dbReference type="GO" id="GO:0008168">
    <property type="term" value="F:methyltransferase activity"/>
    <property type="evidence" value="ECO:0007669"/>
    <property type="project" value="UniProtKB-UniRule"/>
</dbReference>
<protein>
    <recommendedName>
        <fullName evidence="5">Cobalt-precorrin-5B C(1)-methyltransferase</fullName>
        <ecNumber evidence="5">2.1.1.195</ecNumber>
    </recommendedName>
    <alternativeName>
        <fullName evidence="5">Cobalt-precorrin-6A synthase</fullName>
    </alternativeName>
</protein>
<dbReference type="NCBIfam" id="TIGR00312">
    <property type="entry name" value="cbiD"/>
    <property type="match status" value="1"/>
</dbReference>
<evidence type="ECO:0000313" key="8">
    <source>
        <dbReference type="Proteomes" id="UP000569018"/>
    </source>
</evidence>
<dbReference type="InterPro" id="IPR002748">
    <property type="entry name" value="CbiD"/>
</dbReference>
<evidence type="ECO:0000256" key="4">
    <source>
        <dbReference type="ARBA" id="ARBA00022691"/>
    </source>
</evidence>
<comment type="catalytic activity">
    <reaction evidence="5">
        <text>Co-precorrin-5B + S-adenosyl-L-methionine = Co-precorrin-6A + S-adenosyl-L-homocysteine</text>
        <dbReference type="Rhea" id="RHEA:26285"/>
        <dbReference type="ChEBI" id="CHEBI:57856"/>
        <dbReference type="ChEBI" id="CHEBI:59789"/>
        <dbReference type="ChEBI" id="CHEBI:60063"/>
        <dbReference type="ChEBI" id="CHEBI:60064"/>
        <dbReference type="EC" id="2.1.1.195"/>
    </reaction>
</comment>
<dbReference type="PANTHER" id="PTHR35863">
    <property type="entry name" value="COBALT-PRECORRIN-5B C(1)-METHYLTRANSFERASE"/>
    <property type="match status" value="1"/>
</dbReference>
<dbReference type="Proteomes" id="UP000585609">
    <property type="component" value="Unassembled WGS sequence"/>
</dbReference>
<dbReference type="Pfam" id="PF01888">
    <property type="entry name" value="CbiD"/>
    <property type="match status" value="1"/>
</dbReference>
<dbReference type="EMBL" id="BLRW01000010">
    <property type="protein sequence ID" value="GFP22696.1"/>
    <property type="molecule type" value="Genomic_DNA"/>
</dbReference>
<name>A0A6V8NW27_9ACTN</name>
<dbReference type="EMBL" id="BLSD01000025">
    <property type="protein sequence ID" value="GFP38992.1"/>
    <property type="molecule type" value="Genomic_DNA"/>
</dbReference>
<dbReference type="Gene3D" id="3.30.2110.10">
    <property type="entry name" value="CbiD-like"/>
    <property type="match status" value="1"/>
</dbReference>
<dbReference type="PANTHER" id="PTHR35863:SF1">
    <property type="entry name" value="COBALT-PRECORRIN-5B C(1)-METHYLTRANSFERASE"/>
    <property type="match status" value="1"/>
</dbReference>
<dbReference type="SUPFAM" id="SSF111342">
    <property type="entry name" value="CbiD-like"/>
    <property type="match status" value="1"/>
</dbReference>
<dbReference type="PIRSF" id="PIRSF026782">
    <property type="entry name" value="CbiD"/>
    <property type="match status" value="1"/>
</dbReference>
<evidence type="ECO:0000256" key="1">
    <source>
        <dbReference type="ARBA" id="ARBA00022573"/>
    </source>
</evidence>
<evidence type="ECO:0000313" key="9">
    <source>
        <dbReference type="Proteomes" id="UP000585609"/>
    </source>
</evidence>
<reference evidence="8 9" key="1">
    <citation type="journal article" date="2020" name="Front. Microbiol.">
        <title>Single-cell genomics of novel Actinobacteria with the Wood-Ljungdahl pathway discovered in a serpentinizing system.</title>
        <authorList>
            <person name="Merino N."/>
            <person name="Kawai M."/>
            <person name="Boyd E.S."/>
            <person name="Colman D.R."/>
            <person name="McGlynn S.E."/>
            <person name="Nealson K.H."/>
            <person name="Kurokawa K."/>
            <person name="Hongoh Y."/>
        </authorList>
    </citation>
    <scope>NUCLEOTIDE SEQUENCE [LARGE SCALE GENOMIC DNA]</scope>
    <source>
        <strain evidence="6 9">S09_30</strain>
        <strain evidence="7 8">S47</strain>
    </source>
</reference>
<organism evidence="6 9">
    <name type="scientific">Candidatus Hakubella thermalkaliphila</name>
    <dbReference type="NCBI Taxonomy" id="2754717"/>
    <lineage>
        <taxon>Bacteria</taxon>
        <taxon>Bacillati</taxon>
        <taxon>Actinomycetota</taxon>
        <taxon>Actinomycetota incertae sedis</taxon>
        <taxon>Candidatus Hakubellales</taxon>
        <taxon>Candidatus Hakubellaceae</taxon>
        <taxon>Candidatus Hakubella</taxon>
    </lineage>
</organism>
<evidence type="ECO:0000256" key="5">
    <source>
        <dbReference type="HAMAP-Rule" id="MF_00787"/>
    </source>
</evidence>
<sequence>MNKTEKGFKKGFTTGTCAQATAKAAAIMLSTGKKIERVEVKTPSGVKLNLELIDREVGEDFARCGIVKDAGSDPDVTHGAKIYAEVRFSNKKGVSIKGGKGVGIVTKRGLAVPVGEYAINPVPRRMIYQEVNKYVPQGKGAEIIISVPQGEELAKRTFNPRLGIVGGLSILGTTGIVEPKSVDAYKTALALLLNMARASGVKKVVLTPGHIGERFCKERLGLPDQAIVQMGDQAGFMLKQCVKKGIKEVLLAGHIGKLVKIAAGIFNTHSKFGDARLETIAAYAGLCGADPEVIKDILSQNLAEATVEILRKNGLLSCFDEIARKIVLRASEFVDNQLKISCILLSLKGEILGSEPKGESRNE</sequence>
<evidence type="ECO:0000256" key="3">
    <source>
        <dbReference type="ARBA" id="ARBA00022679"/>
    </source>
</evidence>
<dbReference type="Proteomes" id="UP000569018">
    <property type="component" value="Unassembled WGS sequence"/>
</dbReference>
<keyword evidence="2 5" id="KW-0489">Methyltransferase</keyword>
<keyword evidence="4 5" id="KW-0949">S-adenosyl-L-methionine</keyword>
<dbReference type="EC" id="2.1.1.195" evidence="5"/>